<feature type="transmembrane region" description="Helical" evidence="1">
    <location>
        <begin position="206"/>
        <end position="234"/>
    </location>
</feature>
<name>A0A374NAD0_BACUN</name>
<dbReference type="AlphaFoldDB" id="A0A374NAD0"/>
<evidence type="ECO:0000256" key="1">
    <source>
        <dbReference type="SAM" id="Phobius"/>
    </source>
</evidence>
<protein>
    <recommendedName>
        <fullName evidence="4">O-antigen ligase domain-containing protein</fullName>
    </recommendedName>
</protein>
<sequence>MNITKSSFLVGWLCLFCLFYIPLNFSSWMFNALPLVSVRLILTLVLVFVLFSRKILVTKSEFAFLLLSVAYCTAEWLYNPAYNKNFINDLIFFMFCFSFYIIQKDMQNLKVKVIKVWVGIVSLASISSVLSCVLYAFLPSTFFPAGYDGYATVINPLGFIHLETGGFRPSWFFAEPSYLGFYLGANLLFVYRYYKTRLPKSAFKLFMMIYLLSCFTVQSGTIVVSLAFSFLISIFYKLAFKSTTTLYWLLVALMIVVLIVVLELDLMEIYTSYNLLSSLGDRQSRMISSAEIYQDMSAWEYLWGKGSDYVALLNGRGESNTYYKIFIEQGTVPLVLFLIYIKFFLRKSVFALAFVLIAFNSTICHFSPMTFFYFIALYNFYGSQHMEESRTYRIIGNRVVAL</sequence>
<feature type="transmembrane region" description="Helical" evidence="1">
    <location>
        <begin position="7"/>
        <end position="23"/>
    </location>
</feature>
<feature type="transmembrane region" description="Helical" evidence="1">
    <location>
        <begin position="325"/>
        <end position="345"/>
    </location>
</feature>
<feature type="transmembrane region" description="Helical" evidence="1">
    <location>
        <begin position="177"/>
        <end position="194"/>
    </location>
</feature>
<feature type="transmembrane region" description="Helical" evidence="1">
    <location>
        <begin position="62"/>
        <end position="79"/>
    </location>
</feature>
<feature type="transmembrane region" description="Helical" evidence="1">
    <location>
        <begin position="246"/>
        <end position="266"/>
    </location>
</feature>
<comment type="caution">
    <text evidence="2">The sequence shown here is derived from an EMBL/GenBank/DDBJ whole genome shotgun (WGS) entry which is preliminary data.</text>
</comment>
<evidence type="ECO:0008006" key="4">
    <source>
        <dbReference type="Google" id="ProtNLM"/>
    </source>
</evidence>
<evidence type="ECO:0000313" key="3">
    <source>
        <dbReference type="Proteomes" id="UP000263754"/>
    </source>
</evidence>
<reference evidence="2 3" key="1">
    <citation type="submission" date="2018-08" db="EMBL/GenBank/DDBJ databases">
        <title>A genome reference for cultivated species of the human gut microbiota.</title>
        <authorList>
            <person name="Zou Y."/>
            <person name="Xue W."/>
            <person name="Luo G."/>
        </authorList>
    </citation>
    <scope>NUCLEOTIDE SEQUENCE [LARGE SCALE GENOMIC DNA]</scope>
    <source>
        <strain evidence="2 3">TM10-17</strain>
    </source>
</reference>
<dbReference type="RefSeq" id="WP_117951787.1">
    <property type="nucleotide sequence ID" value="NZ_BAABXG010000001.1"/>
</dbReference>
<organism evidence="2 3">
    <name type="scientific">Bacteroides uniformis</name>
    <dbReference type="NCBI Taxonomy" id="820"/>
    <lineage>
        <taxon>Bacteria</taxon>
        <taxon>Pseudomonadati</taxon>
        <taxon>Bacteroidota</taxon>
        <taxon>Bacteroidia</taxon>
        <taxon>Bacteroidales</taxon>
        <taxon>Bacteroidaceae</taxon>
        <taxon>Bacteroides</taxon>
    </lineage>
</organism>
<proteinExistence type="predicted"/>
<feature type="transmembrane region" description="Helical" evidence="1">
    <location>
        <begin position="114"/>
        <end position="138"/>
    </location>
</feature>
<accession>A0A374NAD0</accession>
<evidence type="ECO:0000313" key="2">
    <source>
        <dbReference type="EMBL" id="RGI80030.1"/>
    </source>
</evidence>
<feature type="transmembrane region" description="Helical" evidence="1">
    <location>
        <begin position="351"/>
        <end position="381"/>
    </location>
</feature>
<feature type="transmembrane region" description="Helical" evidence="1">
    <location>
        <begin position="85"/>
        <end position="102"/>
    </location>
</feature>
<dbReference type="Proteomes" id="UP000263754">
    <property type="component" value="Unassembled WGS sequence"/>
</dbReference>
<dbReference type="EMBL" id="QSOF01000001">
    <property type="protein sequence ID" value="RGI80030.1"/>
    <property type="molecule type" value="Genomic_DNA"/>
</dbReference>
<gene>
    <name evidence="2" type="ORF">DXD90_00410</name>
</gene>
<keyword evidence="1" id="KW-0812">Transmembrane</keyword>
<feature type="transmembrane region" description="Helical" evidence="1">
    <location>
        <begin position="29"/>
        <end position="50"/>
    </location>
</feature>
<keyword evidence="1" id="KW-1133">Transmembrane helix</keyword>
<keyword evidence="1" id="KW-0472">Membrane</keyword>